<dbReference type="InterPro" id="IPR010982">
    <property type="entry name" value="Lambda_DNA-bd_dom_sf"/>
</dbReference>
<feature type="domain" description="HTH cro/C1-type" evidence="1">
    <location>
        <begin position="23"/>
        <end position="77"/>
    </location>
</feature>
<organism evidence="2 3">
    <name type="scientific">Floridaenema fluviatile BLCC-F154</name>
    <dbReference type="NCBI Taxonomy" id="3153640"/>
    <lineage>
        <taxon>Bacteria</taxon>
        <taxon>Bacillati</taxon>
        <taxon>Cyanobacteriota</taxon>
        <taxon>Cyanophyceae</taxon>
        <taxon>Oscillatoriophycideae</taxon>
        <taxon>Aerosakkonematales</taxon>
        <taxon>Aerosakkonemataceae</taxon>
        <taxon>Floridanema</taxon>
        <taxon>Floridanema fluviatile</taxon>
    </lineage>
</organism>
<dbReference type="Pfam" id="PF01381">
    <property type="entry name" value="HTH_3"/>
    <property type="match status" value="1"/>
</dbReference>
<reference evidence="2 3" key="1">
    <citation type="submission" date="2024-09" db="EMBL/GenBank/DDBJ databases">
        <title>Floridaenema gen nov. (Aerosakkonemataceae, Aerosakkonematales ord. nov., Cyanobacteria) from benthic tropical and subtropical fresh waters, with the description of four new species.</title>
        <authorList>
            <person name="Moretto J.A."/>
            <person name="Berthold D.E."/>
            <person name="Lefler F.W."/>
            <person name="Huang I.-S."/>
            <person name="Laughinghouse H. IV."/>
        </authorList>
    </citation>
    <scope>NUCLEOTIDE SEQUENCE [LARGE SCALE GENOMIC DNA]</scope>
    <source>
        <strain evidence="2 3">BLCC-F154</strain>
    </source>
</reference>
<dbReference type="Gene3D" id="1.10.260.40">
    <property type="entry name" value="lambda repressor-like DNA-binding domains"/>
    <property type="match status" value="1"/>
</dbReference>
<evidence type="ECO:0000313" key="3">
    <source>
        <dbReference type="Proteomes" id="UP001576776"/>
    </source>
</evidence>
<name>A0ABV4Y6P7_9CYAN</name>
<dbReference type="InterPro" id="IPR001387">
    <property type="entry name" value="Cro/C1-type_HTH"/>
</dbReference>
<evidence type="ECO:0000313" key="2">
    <source>
        <dbReference type="EMBL" id="MFB2934427.1"/>
    </source>
</evidence>
<sequence length="91" mass="10661">MERQKQSISSIHDPEYHRIVDALISLREKARLSQKAIAQEINLTQPDVSKIERRERRIDVLETLRWIRATGADPSEFFAQFTNSRVEHESS</sequence>
<dbReference type="RefSeq" id="WP_413255951.1">
    <property type="nucleotide sequence ID" value="NZ_JBHFNS010000018.1"/>
</dbReference>
<dbReference type="EMBL" id="JBHFNS010000018">
    <property type="protein sequence ID" value="MFB2934427.1"/>
    <property type="molecule type" value="Genomic_DNA"/>
</dbReference>
<accession>A0ABV4Y6P7</accession>
<dbReference type="PROSITE" id="PS50943">
    <property type="entry name" value="HTH_CROC1"/>
    <property type="match status" value="1"/>
</dbReference>
<comment type="caution">
    <text evidence="2">The sequence shown here is derived from an EMBL/GenBank/DDBJ whole genome shotgun (WGS) entry which is preliminary data.</text>
</comment>
<protein>
    <submittedName>
        <fullName evidence="2">Helix-turn-helix domain-containing protein</fullName>
    </submittedName>
</protein>
<keyword evidence="3" id="KW-1185">Reference proteome</keyword>
<dbReference type="Proteomes" id="UP001576776">
    <property type="component" value="Unassembled WGS sequence"/>
</dbReference>
<evidence type="ECO:0000259" key="1">
    <source>
        <dbReference type="PROSITE" id="PS50943"/>
    </source>
</evidence>
<proteinExistence type="predicted"/>
<dbReference type="SUPFAM" id="SSF47413">
    <property type="entry name" value="lambda repressor-like DNA-binding domains"/>
    <property type="match status" value="1"/>
</dbReference>
<dbReference type="CDD" id="cd00093">
    <property type="entry name" value="HTH_XRE"/>
    <property type="match status" value="1"/>
</dbReference>
<dbReference type="SMART" id="SM00530">
    <property type="entry name" value="HTH_XRE"/>
    <property type="match status" value="1"/>
</dbReference>
<gene>
    <name evidence="2" type="ORF">ACE1B6_04045</name>
</gene>